<dbReference type="RefSeq" id="WP_011279012.1">
    <property type="nucleotide sequence ID" value="NZ_BHWZ01000006.1"/>
</dbReference>
<dbReference type="Pfam" id="PF00107">
    <property type="entry name" value="ADH_zinc_N"/>
    <property type="match status" value="1"/>
</dbReference>
<gene>
    <name evidence="8" type="ORF">ATY89_06985</name>
    <name evidence="9" type="ORF">ATZ20_10005</name>
</gene>
<dbReference type="PROSITE" id="PS00059">
    <property type="entry name" value="ADH_ZINC"/>
    <property type="match status" value="1"/>
</dbReference>
<feature type="domain" description="Enoyl reductase (ER)" evidence="7">
    <location>
        <begin position="8"/>
        <end position="347"/>
    </location>
</feature>
<dbReference type="Pfam" id="PF08240">
    <property type="entry name" value="ADH_N"/>
    <property type="match status" value="1"/>
</dbReference>
<dbReference type="EMBL" id="CP013695">
    <property type="protein sequence ID" value="ALU32446.1"/>
    <property type="molecule type" value="Genomic_DNA"/>
</dbReference>
<dbReference type="Gene3D" id="3.90.180.10">
    <property type="entry name" value="Medium-chain alcohol dehydrogenases, catalytic domain"/>
    <property type="match status" value="1"/>
</dbReference>
<dbReference type="InterPro" id="IPR002328">
    <property type="entry name" value="ADH_Zn_CS"/>
</dbReference>
<dbReference type="STRING" id="1435377.SUSAZ_10425"/>
<accession>A0A0U2NAP3</accession>
<dbReference type="Gene3D" id="3.40.50.720">
    <property type="entry name" value="NAD(P)-binding Rossmann-like Domain"/>
    <property type="match status" value="1"/>
</dbReference>
<evidence type="ECO:0000256" key="2">
    <source>
        <dbReference type="ARBA" id="ARBA00008072"/>
    </source>
</evidence>
<dbReference type="InterPro" id="IPR013154">
    <property type="entry name" value="ADH-like_N"/>
</dbReference>
<protein>
    <submittedName>
        <fullName evidence="8">Alcohol dehydrogenase</fullName>
    </submittedName>
</protein>
<dbReference type="OMA" id="YKGLKMT"/>
<dbReference type="PaxDb" id="1435377-SUSAZ_10425"/>
<dbReference type="SUPFAM" id="SSF50129">
    <property type="entry name" value="GroES-like"/>
    <property type="match status" value="2"/>
</dbReference>
<comment type="similarity">
    <text evidence="2 6">Belongs to the zinc-containing alcohol dehydrogenase family.</text>
</comment>
<dbReference type="InterPro" id="IPR011032">
    <property type="entry name" value="GroES-like_sf"/>
</dbReference>
<evidence type="ECO:0000313" key="11">
    <source>
        <dbReference type="Proteomes" id="UP000065473"/>
    </source>
</evidence>
<dbReference type="PANTHER" id="PTHR42940">
    <property type="entry name" value="ALCOHOL DEHYDROGENASE 1-RELATED"/>
    <property type="match status" value="1"/>
</dbReference>
<dbReference type="InterPro" id="IPR036291">
    <property type="entry name" value="NAD(P)-bd_dom_sf"/>
</dbReference>
<name>A0A0U2NAP3_9CREN</name>
<evidence type="ECO:0000256" key="1">
    <source>
        <dbReference type="ARBA" id="ARBA00001947"/>
    </source>
</evidence>
<keyword evidence="5" id="KW-0560">Oxidoreductase</keyword>
<evidence type="ECO:0000313" key="10">
    <source>
        <dbReference type="Proteomes" id="UP000060043"/>
    </source>
</evidence>
<evidence type="ECO:0000313" key="8">
    <source>
        <dbReference type="EMBL" id="ALU29709.1"/>
    </source>
</evidence>
<evidence type="ECO:0000259" key="7">
    <source>
        <dbReference type="SMART" id="SM00829"/>
    </source>
</evidence>
<evidence type="ECO:0000256" key="3">
    <source>
        <dbReference type="ARBA" id="ARBA00022723"/>
    </source>
</evidence>
<evidence type="ECO:0000313" key="9">
    <source>
        <dbReference type="EMBL" id="ALU32446.1"/>
    </source>
</evidence>
<dbReference type="AlphaFoldDB" id="A0A0U2NAP3"/>
<keyword evidence="4 6" id="KW-0862">Zinc</keyword>
<dbReference type="GO" id="GO:0004022">
    <property type="term" value="F:alcohol dehydrogenase (NAD+) activity"/>
    <property type="evidence" value="ECO:0007669"/>
    <property type="project" value="TreeGrafter"/>
</dbReference>
<dbReference type="OrthoDB" id="73567at2157"/>
<dbReference type="EMBL" id="CP013694">
    <property type="protein sequence ID" value="ALU29709.1"/>
    <property type="molecule type" value="Genomic_DNA"/>
</dbReference>
<dbReference type="InterPro" id="IPR013149">
    <property type="entry name" value="ADH-like_C"/>
</dbReference>
<sequence length="352" mass="37298">MKAAIFKGANAPLQLTDIPKPSPGEGEILIRVASTGVCHSDIHHMKGELLGFMPPEGFILGHEISGWVEDFGPNVTNPYGLQKGDPVIVSWIVPCGKCRYCASGKENYCNNVMMKMPGLIGINGGHAEYTSVPEIAVIPAREIKDVIASSPVSCAYGTAYGALKTAGASAGQSVVVIGTGGVGSAAIQLASVMGLYPIIAVDVVDSKLAKVKELGATHTVNPNKEDPVGKITEILPEGADIVYETKPNPDLQIAFNVVNKSGTMVVTGLGNATSSTINLMTNLFVGRGLKVVGSLGYRPRIDLPELVRMVASGKLDVKKLVTHVYRPDEINTAYENLEKGLHLRAIIDWTKL</sequence>
<reference evidence="10 11" key="1">
    <citation type="submission" date="2015-12" db="EMBL/GenBank/DDBJ databases">
        <title>A stable core within a dynamic pangenome in Sulfolobus acidocaldarius.</title>
        <authorList>
            <person name="Anderson R."/>
            <person name="Kouris A."/>
            <person name="Seward C."/>
            <person name="Campbell K."/>
            <person name="Whitaker R."/>
        </authorList>
    </citation>
    <scope>NUCLEOTIDE SEQUENCE [LARGE SCALE GENOMIC DNA]</scope>
    <source>
        <strain evidence="8 11">GG12-C01-09</strain>
        <strain evidence="9 10">NG05B_CO5_07</strain>
    </source>
</reference>
<dbReference type="InterPro" id="IPR020843">
    <property type="entry name" value="ER"/>
</dbReference>
<organism evidence="8 11">
    <name type="scientific">Sulfolobus acidocaldarius</name>
    <dbReference type="NCBI Taxonomy" id="2285"/>
    <lineage>
        <taxon>Archaea</taxon>
        <taxon>Thermoproteota</taxon>
        <taxon>Thermoprotei</taxon>
        <taxon>Sulfolobales</taxon>
        <taxon>Sulfolobaceae</taxon>
        <taxon>Sulfolobus</taxon>
    </lineage>
</organism>
<proteinExistence type="inferred from homology"/>
<dbReference type="Proteomes" id="UP000065473">
    <property type="component" value="Chromosome"/>
</dbReference>
<dbReference type="GeneID" id="14552737"/>
<dbReference type="SUPFAM" id="SSF51735">
    <property type="entry name" value="NAD(P)-binding Rossmann-fold domains"/>
    <property type="match status" value="1"/>
</dbReference>
<evidence type="ECO:0000256" key="5">
    <source>
        <dbReference type="ARBA" id="ARBA00023002"/>
    </source>
</evidence>
<dbReference type="PANTHER" id="PTHR42940:SF8">
    <property type="entry name" value="VACUOLAR PROTEIN SORTING-ASSOCIATED PROTEIN 11"/>
    <property type="match status" value="1"/>
</dbReference>
<dbReference type="GO" id="GO:0008270">
    <property type="term" value="F:zinc ion binding"/>
    <property type="evidence" value="ECO:0007669"/>
    <property type="project" value="InterPro"/>
</dbReference>
<dbReference type="SMR" id="A0A0U2NAP3"/>
<dbReference type="Proteomes" id="UP000060043">
    <property type="component" value="Chromosome"/>
</dbReference>
<dbReference type="GO" id="GO:0005737">
    <property type="term" value="C:cytoplasm"/>
    <property type="evidence" value="ECO:0007669"/>
    <property type="project" value="TreeGrafter"/>
</dbReference>
<dbReference type="SMART" id="SM00829">
    <property type="entry name" value="PKS_ER"/>
    <property type="match status" value="1"/>
</dbReference>
<evidence type="ECO:0000256" key="6">
    <source>
        <dbReference type="RuleBase" id="RU361277"/>
    </source>
</evidence>
<comment type="cofactor">
    <cofactor evidence="1 6">
        <name>Zn(2+)</name>
        <dbReference type="ChEBI" id="CHEBI:29105"/>
    </cofactor>
</comment>
<keyword evidence="3 6" id="KW-0479">Metal-binding</keyword>
<evidence type="ECO:0000256" key="4">
    <source>
        <dbReference type="ARBA" id="ARBA00022833"/>
    </source>
</evidence>